<dbReference type="Gene3D" id="3.40.50.10350">
    <property type="entry name" value="Glycerate kinase, domain 1"/>
    <property type="match status" value="1"/>
</dbReference>
<dbReference type="PANTHER" id="PTHR21599">
    <property type="entry name" value="GLYCERATE KINASE"/>
    <property type="match status" value="1"/>
</dbReference>
<keyword evidence="3 4" id="KW-0418">Kinase</keyword>
<dbReference type="InterPro" id="IPR036129">
    <property type="entry name" value="Glycerate_kinase_sf"/>
</dbReference>
<dbReference type="InterPro" id="IPR004381">
    <property type="entry name" value="Glycerate_kinase"/>
</dbReference>
<dbReference type="PIRSF" id="PIRSF006078">
    <property type="entry name" value="GlxK"/>
    <property type="match status" value="1"/>
</dbReference>
<keyword evidence="2 4" id="KW-0808">Transferase</keyword>
<dbReference type="GO" id="GO:0008887">
    <property type="term" value="F:glycerate kinase activity"/>
    <property type="evidence" value="ECO:0007669"/>
    <property type="project" value="UniProtKB-UniRule"/>
</dbReference>
<gene>
    <name evidence="5" type="primary">glxK</name>
    <name evidence="5" type="ORF">BN2476_680073</name>
</gene>
<proteinExistence type="inferred from homology"/>
<dbReference type="RefSeq" id="WP_087738374.1">
    <property type="nucleotide sequence ID" value="NZ_CYGY02000068.1"/>
</dbReference>
<dbReference type="Proteomes" id="UP000195569">
    <property type="component" value="Unassembled WGS sequence"/>
</dbReference>
<dbReference type="AlphaFoldDB" id="A0A1N7SPE9"/>
<evidence type="ECO:0000256" key="2">
    <source>
        <dbReference type="ARBA" id="ARBA00022679"/>
    </source>
</evidence>
<dbReference type="InterPro" id="IPR018197">
    <property type="entry name" value="Glycerate_kinase_RE-like"/>
</dbReference>
<comment type="similarity">
    <text evidence="1 4">Belongs to the glycerate kinase type-1 family.</text>
</comment>
<dbReference type="Gene3D" id="3.90.1510.10">
    <property type="entry name" value="Glycerate kinase, domain 2"/>
    <property type="match status" value="1"/>
</dbReference>
<evidence type="ECO:0000313" key="6">
    <source>
        <dbReference type="Proteomes" id="UP000195569"/>
    </source>
</evidence>
<accession>A0A1N7SPE9</accession>
<evidence type="ECO:0000256" key="1">
    <source>
        <dbReference type="ARBA" id="ARBA00006284"/>
    </source>
</evidence>
<dbReference type="SUPFAM" id="SSF110738">
    <property type="entry name" value="Glycerate kinase I"/>
    <property type="match status" value="1"/>
</dbReference>
<keyword evidence="6" id="KW-1185">Reference proteome</keyword>
<evidence type="ECO:0000256" key="3">
    <source>
        <dbReference type="ARBA" id="ARBA00022777"/>
    </source>
</evidence>
<protein>
    <submittedName>
        <fullName evidence="5">Glycerate kinase</fullName>
        <ecNumber evidence="5">2.7.1.31</ecNumber>
    </submittedName>
</protein>
<dbReference type="NCBIfam" id="TIGR00045">
    <property type="entry name" value="glycerate kinase"/>
    <property type="match status" value="1"/>
</dbReference>
<dbReference type="Pfam" id="PF02595">
    <property type="entry name" value="Gly_kinase"/>
    <property type="match status" value="1"/>
</dbReference>
<dbReference type="PANTHER" id="PTHR21599:SF0">
    <property type="entry name" value="GLYCERATE KINASE"/>
    <property type="match status" value="1"/>
</dbReference>
<evidence type="ECO:0000313" key="5">
    <source>
        <dbReference type="EMBL" id="SIT49319.1"/>
    </source>
</evidence>
<comment type="caution">
    <text evidence="5">The sequence shown here is derived from an EMBL/GenBank/DDBJ whole genome shotgun (WGS) entry which is preliminary data.</text>
</comment>
<dbReference type="GO" id="GO:0031388">
    <property type="term" value="P:organic acid phosphorylation"/>
    <property type="evidence" value="ECO:0007669"/>
    <property type="project" value="UniProtKB-UniRule"/>
</dbReference>
<evidence type="ECO:0000256" key="4">
    <source>
        <dbReference type="PIRNR" id="PIRNR006078"/>
    </source>
</evidence>
<dbReference type="EC" id="2.7.1.31" evidence="5"/>
<reference evidence="5" key="1">
    <citation type="submission" date="2016-12" db="EMBL/GenBank/DDBJ databases">
        <authorList>
            <person name="Moulin L."/>
        </authorList>
    </citation>
    <scope>NUCLEOTIDE SEQUENCE [LARGE SCALE GENOMIC DNA]</scope>
    <source>
        <strain evidence="5">STM 7183</strain>
    </source>
</reference>
<dbReference type="EMBL" id="CYGY02000068">
    <property type="protein sequence ID" value="SIT49319.1"/>
    <property type="molecule type" value="Genomic_DNA"/>
</dbReference>
<dbReference type="OrthoDB" id="9774290at2"/>
<dbReference type="InterPro" id="IPR018193">
    <property type="entry name" value="Glyc_kinase_flavodox-like_fold"/>
</dbReference>
<name>A0A1N7SPE9_9BURK</name>
<organism evidence="5 6">
    <name type="scientific">Paraburkholderia piptadeniae</name>
    <dbReference type="NCBI Taxonomy" id="1701573"/>
    <lineage>
        <taxon>Bacteria</taxon>
        <taxon>Pseudomonadati</taxon>
        <taxon>Pseudomonadota</taxon>
        <taxon>Betaproteobacteria</taxon>
        <taxon>Burkholderiales</taxon>
        <taxon>Burkholderiaceae</taxon>
        <taxon>Paraburkholderia</taxon>
    </lineage>
</organism>
<sequence>MHAGSAYATRVKIVLTPDSFKGSLSAREVARAMTSGIRRVLPDANIVELPIADGGEGTIDALVGTGGRQYPVPVRSASGTPAMAPVAILEDGTGVLEVAAIVGITDPAGMSVPLKNRTTRGVGDGIRALLDRGVKRIYIGLGGSSTSDGGAGMIEALGARLVDANGHPVAPEPGQLDRVHDVDLSGLDVRLAQTEIILLCDVRNPLAGRNGAAAIFGAQKGGSPDQLREIDAAVSHYAKAMEQAFNANAATLEGAGAAGGLGFALLLLGASARNGATVVLGAQDFDRVISNADWHITGEGRSDLQSICGKAPLIAALRASKAGVPTTLISGSVDPDAMHELAHRFAGCFSVTPGPVSLDVAIRNAADFVAHATEQLTRLRFAQTPRSATADRQP</sequence>